<dbReference type="Gene3D" id="1.10.3210.10">
    <property type="entry name" value="Hypothetical protein af1432"/>
    <property type="match status" value="1"/>
</dbReference>
<accession>A0A7T8BBQ7</accession>
<dbReference type="PROSITE" id="PS51833">
    <property type="entry name" value="HDOD"/>
    <property type="match status" value="1"/>
</dbReference>
<dbReference type="EMBL" id="CP067089">
    <property type="protein sequence ID" value="QQO09453.1"/>
    <property type="molecule type" value="Genomic_DNA"/>
</dbReference>
<dbReference type="InterPro" id="IPR052340">
    <property type="entry name" value="RNase_Y/CdgJ"/>
</dbReference>
<sequence>MGEDTIRKIEKYIQNMPSLPTTVSKVLEVCNNPQTSPADLNHVISLDPVLVGRVLKLINSAYYGLGQQVTSLVRAIIMLGINTVKNLALSSAVLGNLASKKEFHAINPEGFWRHSLCVGVTAKMLAKKRGIDPKLMEEYFTAGLLHDIGKIPLNAVLGESYIVAMSVSDRERIPLYKAEEATLGINHCASGAMIVDAWKLEGAVGDSIVFHHMHTNYDGPHRDVLFSVVAANWFANAMEIGFSGDRYPDKTDPMVWDFLGITRDVFDDLEGSVNQEIEKAQIFLRV</sequence>
<dbReference type="SMART" id="SM00471">
    <property type="entry name" value="HDc"/>
    <property type="match status" value="1"/>
</dbReference>
<dbReference type="Pfam" id="PF08668">
    <property type="entry name" value="HDOD"/>
    <property type="match status" value="1"/>
</dbReference>
<dbReference type="InterPro" id="IPR003607">
    <property type="entry name" value="HD/PDEase_dom"/>
</dbReference>
<dbReference type="NCBIfam" id="TIGR00277">
    <property type="entry name" value="HDIG"/>
    <property type="match status" value="1"/>
</dbReference>
<dbReference type="InterPro" id="IPR013976">
    <property type="entry name" value="HDOD"/>
</dbReference>
<protein>
    <submittedName>
        <fullName evidence="2">HDOD domain-containing protein</fullName>
    </submittedName>
</protein>
<dbReference type="KEGG" id="bhc:JFL75_00585"/>
<dbReference type="AlphaFoldDB" id="A0A7T8BBQ7"/>
<proteinExistence type="predicted"/>
<dbReference type="Proteomes" id="UP000595917">
    <property type="component" value="Chromosome"/>
</dbReference>
<dbReference type="PANTHER" id="PTHR33525">
    <property type="match status" value="1"/>
</dbReference>
<keyword evidence="3" id="KW-1185">Reference proteome</keyword>
<evidence type="ECO:0000313" key="2">
    <source>
        <dbReference type="EMBL" id="QQO09453.1"/>
    </source>
</evidence>
<dbReference type="SUPFAM" id="SSF109604">
    <property type="entry name" value="HD-domain/PDEase-like"/>
    <property type="match status" value="1"/>
</dbReference>
<evidence type="ECO:0000259" key="1">
    <source>
        <dbReference type="PROSITE" id="PS51833"/>
    </source>
</evidence>
<name>A0A7T8BBQ7_9SPIR</name>
<dbReference type="InterPro" id="IPR006675">
    <property type="entry name" value="HDIG_dom"/>
</dbReference>
<organism evidence="2 3">
    <name type="scientific">Breznakiella homolactica</name>
    <dbReference type="NCBI Taxonomy" id="2798577"/>
    <lineage>
        <taxon>Bacteria</taxon>
        <taxon>Pseudomonadati</taxon>
        <taxon>Spirochaetota</taxon>
        <taxon>Spirochaetia</taxon>
        <taxon>Spirochaetales</taxon>
        <taxon>Breznakiellaceae</taxon>
        <taxon>Breznakiella</taxon>
    </lineage>
</organism>
<dbReference type="PANTHER" id="PTHR33525:SF3">
    <property type="entry name" value="RIBONUCLEASE Y"/>
    <property type="match status" value="1"/>
</dbReference>
<feature type="domain" description="HDOD" evidence="1">
    <location>
        <begin position="16"/>
        <end position="214"/>
    </location>
</feature>
<gene>
    <name evidence="2" type="ORF">JFL75_00585</name>
</gene>
<evidence type="ECO:0000313" key="3">
    <source>
        <dbReference type="Proteomes" id="UP000595917"/>
    </source>
</evidence>
<dbReference type="CDD" id="cd00077">
    <property type="entry name" value="HDc"/>
    <property type="match status" value="1"/>
</dbReference>
<dbReference type="RefSeq" id="WP_215626756.1">
    <property type="nucleotide sequence ID" value="NZ_CP067089.2"/>
</dbReference>
<reference evidence="2" key="1">
    <citation type="submission" date="2021-01" db="EMBL/GenBank/DDBJ databases">
        <title>Description of Breznakiella homolactica.</title>
        <authorList>
            <person name="Song Y."/>
            <person name="Brune A."/>
        </authorList>
    </citation>
    <scope>NUCLEOTIDE SEQUENCE</scope>
    <source>
        <strain evidence="2">RmG30</strain>
    </source>
</reference>